<dbReference type="GO" id="GO:0009231">
    <property type="term" value="P:riboflavin biosynthetic process"/>
    <property type="evidence" value="ECO:0007669"/>
    <property type="project" value="UniProtKB-KW"/>
</dbReference>
<evidence type="ECO:0000256" key="5">
    <source>
        <dbReference type="ARBA" id="ARBA00012827"/>
    </source>
</evidence>
<dbReference type="EMBL" id="CP000453">
    <property type="protein sequence ID" value="ABI55731.1"/>
    <property type="molecule type" value="Genomic_DNA"/>
</dbReference>
<gene>
    <name evidence="13" type="ordered locus">Mlg_0376</name>
</gene>
<evidence type="ECO:0000256" key="3">
    <source>
        <dbReference type="ARBA" id="ARBA00004887"/>
    </source>
</evidence>
<keyword evidence="7" id="KW-0686">Riboflavin biosynthesis</keyword>
<feature type="domain" description="Lumazine-binding" evidence="12">
    <location>
        <begin position="98"/>
        <end position="194"/>
    </location>
</feature>
<dbReference type="PIRSF" id="PIRSF000498">
    <property type="entry name" value="Riboflavin_syn_A"/>
    <property type="match status" value="1"/>
</dbReference>
<sequence length="221" mass="23362">MFTGIVQAVGRIQRRDPRGEDMRLWIAAGDLDLTGVRLGDSIAVNGVCLTAVELTADAFAADVSVETLRLTSLGDLGEGDALNLELALTLQTPLGGHLVSGHVDGLGEVVSRRPAGRSEVWRFRAPEGLARYIAAKGSITVDGVSLTVNGVDGAEFEVNLVPHTLEVTRLGQLRPGSRVNLEVDIIARYLERLLTAGGTGGQGVTREFLEAHGFGRVPGSK</sequence>
<dbReference type="InterPro" id="IPR026017">
    <property type="entry name" value="Lumazine-bd_dom"/>
</dbReference>
<evidence type="ECO:0000256" key="11">
    <source>
        <dbReference type="PROSITE-ProRule" id="PRU00524"/>
    </source>
</evidence>
<evidence type="ECO:0000259" key="12">
    <source>
        <dbReference type="PROSITE" id="PS51177"/>
    </source>
</evidence>
<comment type="function">
    <text evidence="2">Catalyzes the dismutation of two molecules of 6,7-dimethyl-8-ribityllumazine, resulting in the formation of riboflavin and 5-amino-6-(D-ribitylamino)uracil.</text>
</comment>
<dbReference type="InterPro" id="IPR023366">
    <property type="entry name" value="ATP_synth_asu-like_sf"/>
</dbReference>
<dbReference type="SUPFAM" id="SSF63380">
    <property type="entry name" value="Riboflavin synthase domain-like"/>
    <property type="match status" value="2"/>
</dbReference>
<dbReference type="HOGENOM" id="CLU_034388_2_0_6"/>
<dbReference type="PROSITE" id="PS51177">
    <property type="entry name" value="LUMAZINE_BIND"/>
    <property type="match status" value="2"/>
</dbReference>
<name>Q0ABQ6_ALKEH</name>
<dbReference type="NCBIfam" id="NF009566">
    <property type="entry name" value="PRK13020.1"/>
    <property type="match status" value="1"/>
</dbReference>
<evidence type="ECO:0000256" key="2">
    <source>
        <dbReference type="ARBA" id="ARBA00002803"/>
    </source>
</evidence>
<proteinExistence type="predicted"/>
<evidence type="ECO:0000256" key="9">
    <source>
        <dbReference type="ARBA" id="ARBA00022737"/>
    </source>
</evidence>
<evidence type="ECO:0000256" key="10">
    <source>
        <dbReference type="NCBIfam" id="TIGR00187"/>
    </source>
</evidence>
<evidence type="ECO:0000313" key="14">
    <source>
        <dbReference type="Proteomes" id="UP000001962"/>
    </source>
</evidence>
<dbReference type="CDD" id="cd00402">
    <property type="entry name" value="Riboflavin_synthase_like"/>
    <property type="match status" value="1"/>
</dbReference>
<evidence type="ECO:0000256" key="4">
    <source>
        <dbReference type="ARBA" id="ARBA00011233"/>
    </source>
</evidence>
<dbReference type="FunFam" id="2.40.30.20:FF:000003">
    <property type="entry name" value="Riboflavin synthase, alpha subunit"/>
    <property type="match status" value="1"/>
</dbReference>
<keyword evidence="8" id="KW-0808">Transferase</keyword>
<reference evidence="14" key="1">
    <citation type="submission" date="2006-08" db="EMBL/GenBank/DDBJ databases">
        <title>Complete sequence of Alkalilimnicola ehrilichei MLHE-1.</title>
        <authorList>
            <person name="Copeland A."/>
            <person name="Lucas S."/>
            <person name="Lapidus A."/>
            <person name="Barry K."/>
            <person name="Detter J.C."/>
            <person name="Glavina del Rio T."/>
            <person name="Hammon N."/>
            <person name="Israni S."/>
            <person name="Dalin E."/>
            <person name="Tice H."/>
            <person name="Pitluck S."/>
            <person name="Sims D."/>
            <person name="Brettin T."/>
            <person name="Bruce D."/>
            <person name="Han C."/>
            <person name="Tapia R."/>
            <person name="Gilna P."/>
            <person name="Schmutz J."/>
            <person name="Larimer F."/>
            <person name="Land M."/>
            <person name="Hauser L."/>
            <person name="Kyrpides N."/>
            <person name="Mikhailova N."/>
            <person name="Oremland R.S."/>
            <person name="Hoeft S.E."/>
            <person name="Switzer-Blum J."/>
            <person name="Kulp T."/>
            <person name="King G."/>
            <person name="Tabita R."/>
            <person name="Witte B."/>
            <person name="Santini J.M."/>
            <person name="Basu P."/>
            <person name="Hollibaugh J.T."/>
            <person name="Xie G."/>
            <person name="Stolz J.F."/>
            <person name="Richardson P."/>
        </authorList>
    </citation>
    <scope>NUCLEOTIDE SEQUENCE [LARGE SCALE GENOMIC DNA]</scope>
    <source>
        <strain evidence="14">ATCC BAA-1101 / DSM 17681 / MLHE-1</strain>
    </source>
</reference>
<comment type="pathway">
    <text evidence="3">Cofactor biosynthesis; riboflavin biosynthesis; riboflavin from 2-hydroxy-3-oxobutyl phosphate and 5-amino-6-(D-ribitylamino)uracil: step 2/2.</text>
</comment>
<dbReference type="FunFam" id="2.40.30.20:FF:000004">
    <property type="entry name" value="Riboflavin synthase, alpha subunit"/>
    <property type="match status" value="1"/>
</dbReference>
<evidence type="ECO:0000256" key="7">
    <source>
        <dbReference type="ARBA" id="ARBA00022619"/>
    </source>
</evidence>
<evidence type="ECO:0000256" key="1">
    <source>
        <dbReference type="ARBA" id="ARBA00000968"/>
    </source>
</evidence>
<dbReference type="PANTHER" id="PTHR21098:SF12">
    <property type="entry name" value="RIBOFLAVIN SYNTHASE"/>
    <property type="match status" value="1"/>
</dbReference>
<evidence type="ECO:0000256" key="8">
    <source>
        <dbReference type="ARBA" id="ARBA00022679"/>
    </source>
</evidence>
<keyword evidence="14" id="KW-1185">Reference proteome</keyword>
<dbReference type="NCBIfam" id="NF006767">
    <property type="entry name" value="PRK09289.1"/>
    <property type="match status" value="1"/>
</dbReference>
<dbReference type="KEGG" id="aeh:Mlg_0376"/>
<dbReference type="RefSeq" id="WP_011628127.1">
    <property type="nucleotide sequence ID" value="NC_008340.1"/>
</dbReference>
<dbReference type="Gene3D" id="2.40.30.20">
    <property type="match status" value="2"/>
</dbReference>
<dbReference type="eggNOG" id="COG0307">
    <property type="taxonomic scope" value="Bacteria"/>
</dbReference>
<feature type="domain" description="Lumazine-binding" evidence="12">
    <location>
        <begin position="1"/>
        <end position="97"/>
    </location>
</feature>
<evidence type="ECO:0000313" key="13">
    <source>
        <dbReference type="EMBL" id="ABI55731.1"/>
    </source>
</evidence>
<dbReference type="AlphaFoldDB" id="Q0ABQ6"/>
<feature type="repeat" description="Lumazine-binding" evidence="11">
    <location>
        <begin position="1"/>
        <end position="97"/>
    </location>
</feature>
<comment type="catalytic activity">
    <reaction evidence="1">
        <text>2 6,7-dimethyl-8-(1-D-ribityl)lumazine + H(+) = 5-amino-6-(D-ribitylamino)uracil + riboflavin</text>
        <dbReference type="Rhea" id="RHEA:20772"/>
        <dbReference type="ChEBI" id="CHEBI:15378"/>
        <dbReference type="ChEBI" id="CHEBI:15934"/>
        <dbReference type="ChEBI" id="CHEBI:57986"/>
        <dbReference type="ChEBI" id="CHEBI:58201"/>
        <dbReference type="EC" id="2.5.1.9"/>
    </reaction>
</comment>
<dbReference type="Pfam" id="PF00677">
    <property type="entry name" value="Lum_binding"/>
    <property type="match status" value="2"/>
</dbReference>
<evidence type="ECO:0000256" key="6">
    <source>
        <dbReference type="ARBA" id="ARBA00013950"/>
    </source>
</evidence>
<dbReference type="OrthoDB" id="9788537at2"/>
<accession>Q0ABQ6</accession>
<dbReference type="EC" id="2.5.1.9" evidence="5 10"/>
<feature type="repeat" description="Lumazine-binding" evidence="11">
    <location>
        <begin position="98"/>
        <end position="194"/>
    </location>
</feature>
<keyword evidence="9" id="KW-0677">Repeat</keyword>
<dbReference type="InterPro" id="IPR001783">
    <property type="entry name" value="Lumazine-bd"/>
</dbReference>
<dbReference type="Proteomes" id="UP000001962">
    <property type="component" value="Chromosome"/>
</dbReference>
<dbReference type="InterPro" id="IPR017938">
    <property type="entry name" value="Riboflavin_synthase-like_b-brl"/>
</dbReference>
<comment type="subunit">
    <text evidence="4">Homotrimer.</text>
</comment>
<organism evidence="13 14">
    <name type="scientific">Alkalilimnicola ehrlichii (strain ATCC BAA-1101 / DSM 17681 / MLHE-1)</name>
    <dbReference type="NCBI Taxonomy" id="187272"/>
    <lineage>
        <taxon>Bacteria</taxon>
        <taxon>Pseudomonadati</taxon>
        <taxon>Pseudomonadota</taxon>
        <taxon>Gammaproteobacteria</taxon>
        <taxon>Chromatiales</taxon>
        <taxon>Ectothiorhodospiraceae</taxon>
        <taxon>Alkalilimnicola</taxon>
    </lineage>
</organism>
<dbReference type="GO" id="GO:0004746">
    <property type="term" value="F:riboflavin synthase activity"/>
    <property type="evidence" value="ECO:0007669"/>
    <property type="project" value="UniProtKB-UniRule"/>
</dbReference>
<dbReference type="PANTHER" id="PTHR21098">
    <property type="entry name" value="RIBOFLAVIN SYNTHASE ALPHA CHAIN"/>
    <property type="match status" value="1"/>
</dbReference>
<protein>
    <recommendedName>
        <fullName evidence="6 10">Riboflavin synthase</fullName>
        <ecNumber evidence="5 10">2.5.1.9</ecNumber>
    </recommendedName>
</protein>
<dbReference type="NCBIfam" id="TIGR00187">
    <property type="entry name" value="ribE"/>
    <property type="match status" value="1"/>
</dbReference>